<evidence type="ECO:0000256" key="4">
    <source>
        <dbReference type="SAM" id="MobiDB-lite"/>
    </source>
</evidence>
<sequence length="282" mass="29983">MSAYTVSLAGPGPWGFRMQGGKDFNMPLTISRITPGSKAAQVNLVPGDFIVAIDGVNTDGMTHLEAQNKIKMASYNLALTMSNPAPSPSSFHSPSSSLTDISIGPGALDSALSSHKPIEVKGPGGKATIIHAQYNTPIGIYSQDAIMDVIAGQTQGKGHDTSLSPGGSNNSVILPVRERLVDSASPVYQAVQNPNQDYRSCCSTNMQSRSFQVLAHMTGTRDGEVPLLFHLCASNSGKEKLPFNRKKPWHRAQKHTQKYTIQRVSGAGGHHAAPKAAIPVNE</sequence>
<dbReference type="GO" id="GO:0005912">
    <property type="term" value="C:adherens junction"/>
    <property type="evidence" value="ECO:0007669"/>
    <property type="project" value="TreeGrafter"/>
</dbReference>
<gene>
    <name evidence="6" type="primary">ldb3a</name>
</gene>
<keyword evidence="2" id="KW-0963">Cytoplasm</keyword>
<dbReference type="GeneTree" id="ENSGT00940000154877"/>
<dbReference type="GO" id="GO:0001725">
    <property type="term" value="C:stress fiber"/>
    <property type="evidence" value="ECO:0007669"/>
    <property type="project" value="TreeGrafter"/>
</dbReference>
<dbReference type="InterPro" id="IPR001478">
    <property type="entry name" value="PDZ"/>
</dbReference>
<dbReference type="GO" id="GO:0031941">
    <property type="term" value="C:filamentous actin"/>
    <property type="evidence" value="ECO:0007669"/>
    <property type="project" value="TreeGrafter"/>
</dbReference>
<organism evidence="6 7">
    <name type="scientific">Takifugu rubripes</name>
    <name type="common">Japanese pufferfish</name>
    <name type="synonym">Fugu rubripes</name>
    <dbReference type="NCBI Taxonomy" id="31033"/>
    <lineage>
        <taxon>Eukaryota</taxon>
        <taxon>Metazoa</taxon>
        <taxon>Chordata</taxon>
        <taxon>Craniata</taxon>
        <taxon>Vertebrata</taxon>
        <taxon>Euteleostomi</taxon>
        <taxon>Actinopterygii</taxon>
        <taxon>Neopterygii</taxon>
        <taxon>Teleostei</taxon>
        <taxon>Neoteleostei</taxon>
        <taxon>Acanthomorphata</taxon>
        <taxon>Eupercaria</taxon>
        <taxon>Tetraodontiformes</taxon>
        <taxon>Tetradontoidea</taxon>
        <taxon>Tetraodontidae</taxon>
        <taxon>Takifugu</taxon>
    </lineage>
</organism>
<dbReference type="PANTHER" id="PTHR24214:SF9">
    <property type="entry name" value="LIM DOMAIN-BINDING PROTEIN 3"/>
    <property type="match status" value="1"/>
</dbReference>
<reference evidence="6" key="3">
    <citation type="submission" date="2025-09" db="UniProtKB">
        <authorList>
            <consortium name="Ensembl"/>
        </authorList>
    </citation>
    <scope>IDENTIFICATION</scope>
</reference>
<keyword evidence="3" id="KW-0440">LIM domain</keyword>
<dbReference type="Gene3D" id="2.30.42.10">
    <property type="match status" value="1"/>
</dbReference>
<dbReference type="GO" id="GO:0061061">
    <property type="term" value="P:muscle structure development"/>
    <property type="evidence" value="ECO:0007669"/>
    <property type="project" value="TreeGrafter"/>
</dbReference>
<dbReference type="InterPro" id="IPR050604">
    <property type="entry name" value="PDZ-LIM_domain"/>
</dbReference>
<feature type="domain" description="PDZ" evidence="5">
    <location>
        <begin position="3"/>
        <end position="85"/>
    </location>
</feature>
<dbReference type="SMART" id="SM00228">
    <property type="entry name" value="PDZ"/>
    <property type="match status" value="1"/>
</dbReference>
<evidence type="ECO:0000313" key="7">
    <source>
        <dbReference type="Proteomes" id="UP000005226"/>
    </source>
</evidence>
<dbReference type="PROSITE" id="PS50106">
    <property type="entry name" value="PDZ"/>
    <property type="match status" value="1"/>
</dbReference>
<evidence type="ECO:0000256" key="3">
    <source>
        <dbReference type="ARBA" id="ARBA00023038"/>
    </source>
</evidence>
<evidence type="ECO:0000256" key="1">
    <source>
        <dbReference type="ARBA" id="ARBA00004216"/>
    </source>
</evidence>
<dbReference type="FunFam" id="2.30.42.10:FF:000019">
    <property type="entry name" value="LIM domain binding 3 isoform 1"/>
    <property type="match status" value="1"/>
</dbReference>
<comment type="subcellular location">
    <subcellularLocation>
        <location evidence="1">Cytoplasm</location>
        <location evidence="1">Myofibril</location>
        <location evidence="1">Sarcomere</location>
        <location evidence="1">Z line</location>
    </subcellularLocation>
</comment>
<dbReference type="GO" id="GO:0003779">
    <property type="term" value="F:actin binding"/>
    <property type="evidence" value="ECO:0007669"/>
    <property type="project" value="TreeGrafter"/>
</dbReference>
<proteinExistence type="predicted"/>
<dbReference type="GO" id="GO:0030036">
    <property type="term" value="P:actin cytoskeleton organization"/>
    <property type="evidence" value="ECO:0007669"/>
    <property type="project" value="TreeGrafter"/>
</dbReference>
<accession>A0A674MVD6</accession>
<reference evidence="6 7" key="1">
    <citation type="journal article" date="2011" name="Genome Biol. Evol.">
        <title>Integration of the genetic map and genome assembly of fugu facilitates insights into distinct features of genome evolution in teleosts and mammals.</title>
        <authorList>
            <person name="Kai W."/>
            <person name="Kikuchi K."/>
            <person name="Tohari S."/>
            <person name="Chew A.K."/>
            <person name="Tay A."/>
            <person name="Fujiwara A."/>
            <person name="Hosoya S."/>
            <person name="Suetake H."/>
            <person name="Naruse K."/>
            <person name="Brenner S."/>
            <person name="Suzuki Y."/>
            <person name="Venkatesh B."/>
        </authorList>
    </citation>
    <scope>NUCLEOTIDE SEQUENCE [LARGE SCALE GENOMIC DNA]</scope>
</reference>
<dbReference type="InterPro" id="IPR006643">
    <property type="entry name" value="Zasp-like_motif"/>
</dbReference>
<dbReference type="Proteomes" id="UP000005226">
    <property type="component" value="Chromosome 4"/>
</dbReference>
<dbReference type="GO" id="GO:0007507">
    <property type="term" value="P:heart development"/>
    <property type="evidence" value="ECO:0007669"/>
    <property type="project" value="TreeGrafter"/>
</dbReference>
<dbReference type="AlphaFoldDB" id="A0A674MVD6"/>
<dbReference type="PANTHER" id="PTHR24214">
    <property type="entry name" value="PDZ AND LIM DOMAIN PROTEIN ZASP"/>
    <property type="match status" value="1"/>
</dbReference>
<reference evidence="6" key="2">
    <citation type="submission" date="2025-08" db="UniProtKB">
        <authorList>
            <consortium name="Ensembl"/>
        </authorList>
    </citation>
    <scope>IDENTIFICATION</scope>
</reference>
<dbReference type="InterPro" id="IPR031847">
    <property type="entry name" value="PDLI1-4/Zasp-like_mid"/>
</dbReference>
<evidence type="ECO:0000256" key="2">
    <source>
        <dbReference type="ARBA" id="ARBA00022490"/>
    </source>
</evidence>
<keyword evidence="3" id="KW-0479">Metal-binding</keyword>
<dbReference type="SMART" id="SM00735">
    <property type="entry name" value="ZM"/>
    <property type="match status" value="1"/>
</dbReference>
<dbReference type="InterPro" id="IPR036034">
    <property type="entry name" value="PDZ_sf"/>
</dbReference>
<dbReference type="Pfam" id="PF00595">
    <property type="entry name" value="PDZ"/>
    <property type="match status" value="1"/>
</dbReference>
<evidence type="ECO:0000259" key="5">
    <source>
        <dbReference type="PROSITE" id="PS50106"/>
    </source>
</evidence>
<dbReference type="GO" id="GO:0051371">
    <property type="term" value="F:muscle alpha-actinin binding"/>
    <property type="evidence" value="ECO:0007669"/>
    <property type="project" value="TreeGrafter"/>
</dbReference>
<evidence type="ECO:0000313" key="6">
    <source>
        <dbReference type="Ensembl" id="ENSTRUP00000064938.1"/>
    </source>
</evidence>
<name>A0A674MVD6_TAKRU</name>
<feature type="region of interest" description="Disordered" evidence="4">
    <location>
        <begin position="263"/>
        <end position="282"/>
    </location>
</feature>
<dbReference type="Ensembl" id="ENSTRUT00000087391.1">
    <property type="protein sequence ID" value="ENSTRUP00000064938.1"/>
    <property type="gene ID" value="ENSTRUG00000021723.2"/>
</dbReference>
<dbReference type="GO" id="GO:0030018">
    <property type="term" value="C:Z disc"/>
    <property type="evidence" value="ECO:0007669"/>
    <property type="project" value="UniProtKB-SubCell"/>
</dbReference>
<keyword evidence="3" id="KW-0862">Zinc</keyword>
<dbReference type="Pfam" id="PF15936">
    <property type="entry name" value="DUF4749"/>
    <property type="match status" value="1"/>
</dbReference>
<dbReference type="CDD" id="cd06753">
    <property type="entry name" value="PDZ_PDLIM-like"/>
    <property type="match status" value="1"/>
</dbReference>
<keyword evidence="7" id="KW-1185">Reference proteome</keyword>
<protein>
    <submittedName>
        <fullName evidence="6">LIM domain binding 3a</fullName>
    </submittedName>
</protein>
<dbReference type="SUPFAM" id="SSF50156">
    <property type="entry name" value="PDZ domain-like"/>
    <property type="match status" value="1"/>
</dbReference>